<keyword evidence="2" id="KW-0238">DNA-binding</keyword>
<keyword evidence="6" id="KW-1185">Reference proteome</keyword>
<evidence type="ECO:0000256" key="2">
    <source>
        <dbReference type="ARBA" id="ARBA00023125"/>
    </source>
</evidence>
<dbReference type="InterPro" id="IPR053142">
    <property type="entry name" value="PchR_regulatory_protein"/>
</dbReference>
<sequence length="277" mass="32463">MASIKLDFYLTYFKRKPFDEPSGARVRNNLKLFDFGSDYTYFYSILPGNNKDLRVLTDSLQSIIEGDYCLISIIYDQGRPFVVGIRTDWLINQVRNLPSDLDDIIAKVLSNWNNQYSLFTLKYSLFHKEYQQAVNPDLLAKSYFFQFILLFIDDLYTQILSKTAKNFKEIDLRRIKEVEAQITYDFKKSTPSINEMAKMAGMSVSKFKNLFSELFKTSPHQHILEKKMMYAQSLLQTGKYSITQVAYQVGYHHPSGFTRVFKQKFNHSPNTSYFEKS</sequence>
<dbReference type="GO" id="GO:0043565">
    <property type="term" value="F:sequence-specific DNA binding"/>
    <property type="evidence" value="ECO:0007669"/>
    <property type="project" value="InterPro"/>
</dbReference>
<dbReference type="InterPro" id="IPR009057">
    <property type="entry name" value="Homeodomain-like_sf"/>
</dbReference>
<dbReference type="PROSITE" id="PS00041">
    <property type="entry name" value="HTH_ARAC_FAMILY_1"/>
    <property type="match status" value="1"/>
</dbReference>
<dbReference type="InterPro" id="IPR018062">
    <property type="entry name" value="HTH_AraC-typ_CS"/>
</dbReference>
<evidence type="ECO:0000256" key="1">
    <source>
        <dbReference type="ARBA" id="ARBA00023015"/>
    </source>
</evidence>
<dbReference type="KEGG" id="run:DR864_09065"/>
<protein>
    <recommendedName>
        <fullName evidence="4">HTH araC/xylS-type domain-containing protein</fullName>
    </recommendedName>
</protein>
<evidence type="ECO:0000313" key="6">
    <source>
        <dbReference type="Proteomes" id="UP000251993"/>
    </source>
</evidence>
<feature type="domain" description="HTH araC/xylS-type" evidence="4">
    <location>
        <begin position="176"/>
        <end position="275"/>
    </location>
</feature>
<organism evidence="5 6">
    <name type="scientific">Runella rosea</name>
    <dbReference type="NCBI Taxonomy" id="2259595"/>
    <lineage>
        <taxon>Bacteria</taxon>
        <taxon>Pseudomonadati</taxon>
        <taxon>Bacteroidota</taxon>
        <taxon>Cytophagia</taxon>
        <taxon>Cytophagales</taxon>
        <taxon>Spirosomataceae</taxon>
        <taxon>Runella</taxon>
    </lineage>
</organism>
<dbReference type="Gene3D" id="1.10.10.60">
    <property type="entry name" value="Homeodomain-like"/>
    <property type="match status" value="2"/>
</dbReference>
<dbReference type="OrthoDB" id="799767at2"/>
<dbReference type="EMBL" id="CP030850">
    <property type="protein sequence ID" value="AXE17873.1"/>
    <property type="molecule type" value="Genomic_DNA"/>
</dbReference>
<keyword evidence="1" id="KW-0805">Transcription regulation</keyword>
<dbReference type="PANTHER" id="PTHR47893:SF1">
    <property type="entry name" value="REGULATORY PROTEIN PCHR"/>
    <property type="match status" value="1"/>
</dbReference>
<evidence type="ECO:0000256" key="3">
    <source>
        <dbReference type="ARBA" id="ARBA00023163"/>
    </source>
</evidence>
<dbReference type="AlphaFoldDB" id="A0A344TGV2"/>
<keyword evidence="3" id="KW-0804">Transcription</keyword>
<reference evidence="5 6" key="1">
    <citation type="submission" date="2018-07" db="EMBL/GenBank/DDBJ databases">
        <title>Genome sequencing of Runella.</title>
        <authorList>
            <person name="Baek M.-G."/>
            <person name="Yi H."/>
        </authorList>
    </citation>
    <scope>NUCLEOTIDE SEQUENCE [LARGE SCALE GENOMIC DNA]</scope>
    <source>
        <strain evidence="5 6">HYN0085</strain>
    </source>
</reference>
<dbReference type="Pfam" id="PF12833">
    <property type="entry name" value="HTH_18"/>
    <property type="match status" value="1"/>
</dbReference>
<dbReference type="RefSeq" id="WP_114066658.1">
    <property type="nucleotide sequence ID" value="NZ_CP030850.1"/>
</dbReference>
<dbReference type="Proteomes" id="UP000251993">
    <property type="component" value="Chromosome"/>
</dbReference>
<dbReference type="PROSITE" id="PS01124">
    <property type="entry name" value="HTH_ARAC_FAMILY_2"/>
    <property type="match status" value="1"/>
</dbReference>
<dbReference type="SMART" id="SM00342">
    <property type="entry name" value="HTH_ARAC"/>
    <property type="match status" value="1"/>
</dbReference>
<dbReference type="InterPro" id="IPR018060">
    <property type="entry name" value="HTH_AraC"/>
</dbReference>
<evidence type="ECO:0000313" key="5">
    <source>
        <dbReference type="EMBL" id="AXE17873.1"/>
    </source>
</evidence>
<evidence type="ECO:0000259" key="4">
    <source>
        <dbReference type="PROSITE" id="PS01124"/>
    </source>
</evidence>
<proteinExistence type="predicted"/>
<gene>
    <name evidence="5" type="ORF">DR864_09065</name>
</gene>
<dbReference type="PANTHER" id="PTHR47893">
    <property type="entry name" value="REGULATORY PROTEIN PCHR"/>
    <property type="match status" value="1"/>
</dbReference>
<dbReference type="GO" id="GO:0003700">
    <property type="term" value="F:DNA-binding transcription factor activity"/>
    <property type="evidence" value="ECO:0007669"/>
    <property type="project" value="InterPro"/>
</dbReference>
<name>A0A344TGV2_9BACT</name>
<dbReference type="SUPFAM" id="SSF46689">
    <property type="entry name" value="Homeodomain-like"/>
    <property type="match status" value="1"/>
</dbReference>
<accession>A0A344TGV2</accession>